<protein>
    <recommendedName>
        <fullName evidence="8">Holo-[acyl-carrier-protein] synthase</fullName>
        <shortName evidence="8">Holo-ACP synthase</shortName>
        <ecNumber evidence="8">2.7.8.7</ecNumber>
    </recommendedName>
    <alternativeName>
        <fullName evidence="8">4'-phosphopantetheinyl transferase AcpS</fullName>
    </alternativeName>
</protein>
<comment type="function">
    <text evidence="8">Transfers the 4'-phosphopantetheine moiety from coenzyme A to a Ser of acyl-carrier-protein.</text>
</comment>
<dbReference type="Proteomes" id="UP000295008">
    <property type="component" value="Unassembled WGS sequence"/>
</dbReference>
<sequence>MIIGTGVDMIEIARIAAAAQNPRFRERVYTPRELAESGAAGHRLAGFFAAKEALLKAMGTGLSSFSWREMEIGHDALGAPRFAVNGKIQDFLAAKGVARIHLSISHSREYAIAQVVLEEGG</sequence>
<dbReference type="InterPro" id="IPR004568">
    <property type="entry name" value="Ppantetheine-prot_Trfase_dom"/>
</dbReference>
<dbReference type="EMBL" id="SLUN01000031">
    <property type="protein sequence ID" value="TCL61840.1"/>
    <property type="molecule type" value="Genomic_DNA"/>
</dbReference>
<gene>
    <name evidence="8" type="primary">acpS</name>
    <name evidence="10" type="ORF">EDC14_10319</name>
</gene>
<evidence type="ECO:0000259" key="9">
    <source>
        <dbReference type="Pfam" id="PF01648"/>
    </source>
</evidence>
<keyword evidence="5 8" id="KW-0460">Magnesium</keyword>
<dbReference type="InterPro" id="IPR002582">
    <property type="entry name" value="ACPS"/>
</dbReference>
<dbReference type="GO" id="GO:0006633">
    <property type="term" value="P:fatty acid biosynthetic process"/>
    <property type="evidence" value="ECO:0007669"/>
    <property type="project" value="UniProtKB-UniRule"/>
</dbReference>
<evidence type="ECO:0000313" key="11">
    <source>
        <dbReference type="Proteomes" id="UP000295008"/>
    </source>
</evidence>
<keyword evidence="4 8" id="KW-0276">Fatty acid metabolism</keyword>
<name>A0A4R1R8G5_HYDET</name>
<keyword evidence="1 8" id="KW-0444">Lipid biosynthesis</keyword>
<keyword evidence="3 8" id="KW-0479">Metal-binding</keyword>
<evidence type="ECO:0000256" key="7">
    <source>
        <dbReference type="ARBA" id="ARBA00023160"/>
    </source>
</evidence>
<dbReference type="SUPFAM" id="SSF56214">
    <property type="entry name" value="4'-phosphopantetheinyl transferase"/>
    <property type="match status" value="1"/>
</dbReference>
<accession>A0A4R1R8G5</accession>
<dbReference type="InterPro" id="IPR008278">
    <property type="entry name" value="4-PPantetheinyl_Trfase_dom"/>
</dbReference>
<evidence type="ECO:0000256" key="4">
    <source>
        <dbReference type="ARBA" id="ARBA00022832"/>
    </source>
</evidence>
<keyword evidence="11" id="KW-1185">Reference proteome</keyword>
<evidence type="ECO:0000256" key="2">
    <source>
        <dbReference type="ARBA" id="ARBA00022679"/>
    </source>
</evidence>
<comment type="subcellular location">
    <subcellularLocation>
        <location evidence="8">Cytoplasm</location>
    </subcellularLocation>
</comment>
<dbReference type="GO" id="GO:0005737">
    <property type="term" value="C:cytoplasm"/>
    <property type="evidence" value="ECO:0007669"/>
    <property type="project" value="UniProtKB-SubCell"/>
</dbReference>
<proteinExistence type="inferred from homology"/>
<dbReference type="InterPro" id="IPR037143">
    <property type="entry name" value="4-PPantetheinyl_Trfase_dom_sf"/>
</dbReference>
<comment type="catalytic activity">
    <reaction evidence="8">
        <text>apo-[ACP] + CoA = holo-[ACP] + adenosine 3',5'-bisphosphate + H(+)</text>
        <dbReference type="Rhea" id="RHEA:12068"/>
        <dbReference type="Rhea" id="RHEA-COMP:9685"/>
        <dbReference type="Rhea" id="RHEA-COMP:9690"/>
        <dbReference type="ChEBI" id="CHEBI:15378"/>
        <dbReference type="ChEBI" id="CHEBI:29999"/>
        <dbReference type="ChEBI" id="CHEBI:57287"/>
        <dbReference type="ChEBI" id="CHEBI:58343"/>
        <dbReference type="ChEBI" id="CHEBI:64479"/>
        <dbReference type="EC" id="2.7.8.7"/>
    </reaction>
</comment>
<dbReference type="EC" id="2.7.8.7" evidence="8"/>
<feature type="domain" description="4'-phosphopantetheinyl transferase" evidence="9">
    <location>
        <begin position="5"/>
        <end position="113"/>
    </location>
</feature>
<evidence type="ECO:0000256" key="8">
    <source>
        <dbReference type="HAMAP-Rule" id="MF_00101"/>
    </source>
</evidence>
<dbReference type="GO" id="GO:0000287">
    <property type="term" value="F:magnesium ion binding"/>
    <property type="evidence" value="ECO:0007669"/>
    <property type="project" value="UniProtKB-UniRule"/>
</dbReference>
<dbReference type="AlphaFoldDB" id="A0A4R1R8G5"/>
<dbReference type="NCBIfam" id="TIGR00556">
    <property type="entry name" value="pantethn_trn"/>
    <property type="match status" value="1"/>
</dbReference>
<dbReference type="Pfam" id="PF01648">
    <property type="entry name" value="ACPS"/>
    <property type="match status" value="1"/>
</dbReference>
<feature type="binding site" evidence="8">
    <location>
        <position position="52"/>
    </location>
    <ligand>
        <name>Mg(2+)</name>
        <dbReference type="ChEBI" id="CHEBI:18420"/>
    </ligand>
</feature>
<keyword evidence="2 8" id="KW-0808">Transferase</keyword>
<comment type="cofactor">
    <cofactor evidence="8">
        <name>Mg(2+)</name>
        <dbReference type="ChEBI" id="CHEBI:18420"/>
    </cofactor>
</comment>
<evidence type="ECO:0000256" key="5">
    <source>
        <dbReference type="ARBA" id="ARBA00022842"/>
    </source>
</evidence>
<comment type="caution">
    <text evidence="10">The sequence shown here is derived from an EMBL/GenBank/DDBJ whole genome shotgun (WGS) entry which is preliminary data.</text>
</comment>
<keyword evidence="7 8" id="KW-0275">Fatty acid biosynthesis</keyword>
<evidence type="ECO:0000256" key="1">
    <source>
        <dbReference type="ARBA" id="ARBA00022516"/>
    </source>
</evidence>
<evidence type="ECO:0000313" key="10">
    <source>
        <dbReference type="EMBL" id="TCL61840.1"/>
    </source>
</evidence>
<organism evidence="10 11">
    <name type="scientific">Hydrogenispora ethanolica</name>
    <dbReference type="NCBI Taxonomy" id="1082276"/>
    <lineage>
        <taxon>Bacteria</taxon>
        <taxon>Bacillati</taxon>
        <taxon>Bacillota</taxon>
        <taxon>Hydrogenispora</taxon>
    </lineage>
</organism>
<dbReference type="OrthoDB" id="517356at2"/>
<feature type="binding site" evidence="8">
    <location>
        <position position="8"/>
    </location>
    <ligand>
        <name>Mg(2+)</name>
        <dbReference type="ChEBI" id="CHEBI:18420"/>
    </ligand>
</feature>
<comment type="similarity">
    <text evidence="8">Belongs to the P-Pant transferase superfamily. AcpS family.</text>
</comment>
<dbReference type="GO" id="GO:0008897">
    <property type="term" value="F:holo-[acyl-carrier-protein] synthase activity"/>
    <property type="evidence" value="ECO:0007669"/>
    <property type="project" value="UniProtKB-UniRule"/>
</dbReference>
<dbReference type="RefSeq" id="WP_132016090.1">
    <property type="nucleotide sequence ID" value="NZ_SLUN01000031.1"/>
</dbReference>
<dbReference type="Gene3D" id="3.90.470.20">
    <property type="entry name" value="4'-phosphopantetheinyl transferase domain"/>
    <property type="match status" value="1"/>
</dbReference>
<keyword evidence="6 8" id="KW-0443">Lipid metabolism</keyword>
<keyword evidence="8" id="KW-0963">Cytoplasm</keyword>
<reference evidence="10 11" key="1">
    <citation type="submission" date="2019-03" db="EMBL/GenBank/DDBJ databases">
        <title>Genomic Encyclopedia of Type Strains, Phase IV (KMG-IV): sequencing the most valuable type-strain genomes for metagenomic binning, comparative biology and taxonomic classification.</title>
        <authorList>
            <person name="Goeker M."/>
        </authorList>
    </citation>
    <scope>NUCLEOTIDE SEQUENCE [LARGE SCALE GENOMIC DNA]</scope>
    <source>
        <strain evidence="10 11">LX-B</strain>
    </source>
</reference>
<dbReference type="HAMAP" id="MF_00101">
    <property type="entry name" value="AcpS"/>
    <property type="match status" value="1"/>
</dbReference>
<evidence type="ECO:0000256" key="6">
    <source>
        <dbReference type="ARBA" id="ARBA00023098"/>
    </source>
</evidence>
<evidence type="ECO:0000256" key="3">
    <source>
        <dbReference type="ARBA" id="ARBA00022723"/>
    </source>
</evidence>
<dbReference type="NCBIfam" id="TIGR00516">
    <property type="entry name" value="acpS"/>
    <property type="match status" value="1"/>
</dbReference>